<gene>
    <name evidence="12" type="ORF">E6P07_13155</name>
</gene>
<evidence type="ECO:0000256" key="6">
    <source>
        <dbReference type="ARBA" id="ARBA00022840"/>
    </source>
</evidence>
<organism evidence="12 13">
    <name type="scientific">Thermochromatium tepidum ATCC 43061</name>
    <dbReference type="NCBI Taxonomy" id="316276"/>
    <lineage>
        <taxon>Bacteria</taxon>
        <taxon>Pseudomonadati</taxon>
        <taxon>Pseudomonadota</taxon>
        <taxon>Gammaproteobacteria</taxon>
        <taxon>Chromatiales</taxon>
        <taxon>Chromatiaceae</taxon>
        <taxon>Thermochromatium</taxon>
    </lineage>
</organism>
<dbReference type="NCBIfam" id="NF009942">
    <property type="entry name" value="PRK13405.1"/>
    <property type="match status" value="1"/>
</dbReference>
<name>A0A6I6E1K7_THETI</name>
<keyword evidence="5" id="KW-0547">Nucleotide-binding</keyword>
<dbReference type="EMBL" id="CP039268">
    <property type="protein sequence ID" value="QGU33841.1"/>
    <property type="molecule type" value="Genomic_DNA"/>
</dbReference>
<comment type="catalytic activity">
    <reaction evidence="9">
        <text>protoporphyrin IX + Mg(2+) + ATP + H2O = Mg-protoporphyrin IX + ADP + phosphate + 3 H(+)</text>
        <dbReference type="Rhea" id="RHEA:13961"/>
        <dbReference type="ChEBI" id="CHEBI:15377"/>
        <dbReference type="ChEBI" id="CHEBI:15378"/>
        <dbReference type="ChEBI" id="CHEBI:18420"/>
        <dbReference type="ChEBI" id="CHEBI:30616"/>
        <dbReference type="ChEBI" id="CHEBI:43474"/>
        <dbReference type="ChEBI" id="CHEBI:57306"/>
        <dbReference type="ChEBI" id="CHEBI:60492"/>
        <dbReference type="ChEBI" id="CHEBI:456216"/>
        <dbReference type="EC" id="6.6.1.1"/>
    </reaction>
</comment>
<evidence type="ECO:0000256" key="1">
    <source>
        <dbReference type="ARBA" id="ARBA00010851"/>
    </source>
</evidence>
<evidence type="ECO:0000259" key="10">
    <source>
        <dbReference type="Pfam" id="PF02514"/>
    </source>
</evidence>
<dbReference type="AlphaFoldDB" id="A0A6I6E1K7"/>
<keyword evidence="6" id="KW-0067">ATP-binding</keyword>
<protein>
    <recommendedName>
        <fullName evidence="2">magnesium chelatase</fullName>
        <ecNumber evidence="2">6.6.1.1</ecNumber>
    </recommendedName>
</protein>
<keyword evidence="13" id="KW-1185">Reference proteome</keyword>
<evidence type="ECO:0000256" key="7">
    <source>
        <dbReference type="ARBA" id="ARBA00023171"/>
    </source>
</evidence>
<dbReference type="Pfam" id="PF11965">
    <property type="entry name" value="DUF3479"/>
    <property type="match status" value="1"/>
</dbReference>
<evidence type="ECO:0000256" key="9">
    <source>
        <dbReference type="ARBA" id="ARBA00048693"/>
    </source>
</evidence>
<dbReference type="RefSeq" id="WP_153976025.1">
    <property type="nucleotide sequence ID" value="NZ_CP039268.1"/>
</dbReference>
<accession>A0A6I6E1K7</accession>
<comment type="pathway">
    <text evidence="8">Porphyrin-containing compound metabolism.</text>
</comment>
<dbReference type="Pfam" id="PF02514">
    <property type="entry name" value="CobN-Mg_chel"/>
    <property type="match status" value="1"/>
</dbReference>
<feature type="domain" description="Magnesium chelatase subunit H N-terminal" evidence="11">
    <location>
        <begin position="19"/>
        <end position="178"/>
    </location>
</feature>
<dbReference type="GO" id="GO:0015979">
    <property type="term" value="P:photosynthesis"/>
    <property type="evidence" value="ECO:0007669"/>
    <property type="project" value="UniProtKB-KW"/>
</dbReference>
<evidence type="ECO:0000256" key="4">
    <source>
        <dbReference type="ARBA" id="ARBA00022598"/>
    </source>
</evidence>
<dbReference type="PANTHER" id="PTHR44119">
    <property type="entry name" value="MAGNESIUM-CHELATASE SUBUNIT CHLH, CHLOROPLASTIC"/>
    <property type="match status" value="1"/>
</dbReference>
<dbReference type="EC" id="6.6.1.1" evidence="2"/>
<dbReference type="InterPro" id="IPR011771">
    <property type="entry name" value="BchH"/>
</dbReference>
<dbReference type="GO" id="GO:0005524">
    <property type="term" value="F:ATP binding"/>
    <property type="evidence" value="ECO:0007669"/>
    <property type="project" value="UniProtKB-KW"/>
</dbReference>
<evidence type="ECO:0000313" key="13">
    <source>
        <dbReference type="Proteomes" id="UP000426424"/>
    </source>
</evidence>
<evidence type="ECO:0000259" key="11">
    <source>
        <dbReference type="Pfam" id="PF11965"/>
    </source>
</evidence>
<feature type="domain" description="CobN/magnesium chelatase" evidence="10">
    <location>
        <begin position="182"/>
        <end position="812"/>
    </location>
</feature>
<dbReference type="KEGG" id="ttp:E6P07_13155"/>
<dbReference type="InterPro" id="IPR022571">
    <property type="entry name" value="Mg_chelatase_H_N"/>
</dbReference>
<dbReference type="PANTHER" id="PTHR44119:SF1">
    <property type="entry name" value="MAGNESIUM-CHELATASE SUBUNIT CHLH, CHLOROPLASTIC"/>
    <property type="match status" value="1"/>
</dbReference>
<evidence type="ECO:0000313" key="12">
    <source>
        <dbReference type="EMBL" id="QGU33841.1"/>
    </source>
</evidence>
<keyword evidence="3" id="KW-0602">Photosynthesis</keyword>
<dbReference type="NCBIfam" id="TIGR02025">
    <property type="entry name" value="BchH"/>
    <property type="match status" value="1"/>
</dbReference>
<dbReference type="InterPro" id="IPR003672">
    <property type="entry name" value="CobN/Mg_chltase"/>
</dbReference>
<dbReference type="OrthoDB" id="9757976at2"/>
<dbReference type="GO" id="GO:0016851">
    <property type="term" value="F:magnesium chelatase activity"/>
    <property type="evidence" value="ECO:0007669"/>
    <property type="project" value="UniProtKB-EC"/>
</dbReference>
<reference evidence="12 13" key="1">
    <citation type="submission" date="2019-12" db="EMBL/GenBank/DDBJ databases">
        <title>The complete genome of the thermophilic, anoxygenic phototrophic gammaproteobacterium Thermochromatium tepidum.</title>
        <authorList>
            <person name="Sattley W.M."/>
            <person name="Swingley W.D."/>
            <person name="Burchell B.M."/>
            <person name="Gurbani S.A."/>
            <person name="Kujawa C.M."/>
            <person name="Nuccio D.A."/>
            <person name="Schladweiler J."/>
            <person name="Shaffer K.N."/>
            <person name="Stokes L.M."/>
            <person name="Touchman J.W."/>
            <person name="Blankenship R.E."/>
            <person name="Madigan M.T."/>
        </authorList>
    </citation>
    <scope>NUCLEOTIDE SEQUENCE [LARGE SCALE GENOMIC DNA]</scope>
    <source>
        <strain evidence="12 13">ATCC 43061</strain>
    </source>
</reference>
<sequence length="1242" mass="136093">MRKRTSAADQTRPNTTPVRVVIINLDGHLAGTTQRALPQVKCDLPGLQLRLHAATEWAEDPSALERCKQDIAEGDIILVTMLVMEEHFKPILPALAARRDACDAMIVCMSASELMKLTRMGGFSMDGSGGGPIALLKKLRGNKERQQSAGAQQMSMLRRIPKLLRFIPGTAQDVRAYFLTLQYWLAGSEENLGNMIRFLVDRYASGERAHLRGTLRVAPPVEYPEVGLYHPRMKGRISDRLDQLPGIQDAKKGRVGLLLMRSYVLANNTGHYDGVIQALEARGLHVVPAFASGLDARPAIERFFMQDGVATVDAVVSLTGFSLVGGPAYNDAHAAEEMLKRLDVPYLSTLAVEFQTLDQWQSSAQGLLPVEATMMVAIPELDGATGSLVYGGRSGGAEDGARDMQAHPERAQMLAARVEKLVRLRRTERAQRKIAVVLFNFPPNAGNTGTAAYLSVFASLYNTLVAMKAAGYNVDLPEGVDDLRERIVNGNAARFGAHANVHVRIPVDDHVQREPYLAEIERQWGAAPGKQQSDGASIFVLGAQFGHVFVGIQPSFGYEGDPMRLLFEQGFAPTHAFSAFYRYIRDDFGAHAVLHFGTHGALEFMPGKQAGLSGECWPDRLIADLPNFYLYASNNPSEGTIAKRRSAATLISYITPPIAHAGLYKGLVDLKGSLERWRSLPPSELEERRSVAELIQAQAAELELAPLTPAWAEDEVGSRIAKLSEDVLELEYTLIPHGLHVVGEAPNEEERVDLLMAVAESTKDLRPERAALAALVAGQPPEKALKAGKMAASDENRELFRELAEIDRLLVQDTEIPAILRALDGRFIPPAPGGDLLRTPAILPTGRNLHGFDPFRLPSLFAVKDGAKQAERLIARHLAGGNGFPETIALVLWGTDNLKTEGGPIGQALALIGARPRFDNYGRLAGATLIPLEELGRPRVDVVMTLSGIFRDLLPLQTRLLAEAAYLAACAEEPVEQNFIRKHALEYQAAHGCDLETAALRVFSNADGAYGANVNHLIDSSTWDDEGELAETYTRRKSFAYGRSGRPVQQAELLKSCLSQVQLAYQNLDSVELGVTTVDHYFDTLGGIAKAVGQYKGDEVPVYIGDQTRGDGVVRTLAEQVALETRTRMLNPKWYEGMLKHGYEGVRQIEVHVTNTLGWSATTGQVAPWVYQQLTETFILDEEMRNRLAALNPTASAKVANRLIEAHERNYWSPDEATLEALRRAGEELEDRLEGVFQEAAA</sequence>
<evidence type="ECO:0000256" key="3">
    <source>
        <dbReference type="ARBA" id="ARBA00022531"/>
    </source>
</evidence>
<keyword evidence="7" id="KW-0149">Chlorophyll biosynthesis</keyword>
<proteinExistence type="inferred from homology"/>
<comment type="similarity">
    <text evidence="1">Belongs to the Mg-chelatase subunit H family.</text>
</comment>
<keyword evidence="4" id="KW-0436">Ligase</keyword>
<dbReference type="GO" id="GO:0015995">
    <property type="term" value="P:chlorophyll biosynthetic process"/>
    <property type="evidence" value="ECO:0007669"/>
    <property type="project" value="UniProtKB-KW"/>
</dbReference>
<evidence type="ECO:0000256" key="5">
    <source>
        <dbReference type="ARBA" id="ARBA00022741"/>
    </source>
</evidence>
<dbReference type="Proteomes" id="UP000426424">
    <property type="component" value="Chromosome"/>
</dbReference>
<evidence type="ECO:0000256" key="8">
    <source>
        <dbReference type="ARBA" id="ARBA00023444"/>
    </source>
</evidence>
<dbReference type="CDD" id="cd10150">
    <property type="entry name" value="CobN_like"/>
    <property type="match status" value="1"/>
</dbReference>
<evidence type="ECO:0000256" key="2">
    <source>
        <dbReference type="ARBA" id="ARBA00012825"/>
    </source>
</evidence>